<sequence>MSFNKLEYGNCLFLICPTDHIENVLSQTCSTKSFFYTALGASFNWDVPTQQSLTTLIKKQKITQAVFITKHTNLFYKEALESDCESLFQVSDALLALDKTLPDYFLKQSHPILRRMLLASRHLQKQQRHILETSILGETLKTHKVITQSFVYHSDNEVFYPPRTIEERVLAYGKVPLN</sequence>
<keyword evidence="2" id="KW-1185">Reference proteome</keyword>
<dbReference type="EMBL" id="FQYP01000013">
    <property type="protein sequence ID" value="SHJ64022.1"/>
    <property type="molecule type" value="Genomic_DNA"/>
</dbReference>
<evidence type="ECO:0000313" key="2">
    <source>
        <dbReference type="Proteomes" id="UP000184432"/>
    </source>
</evidence>
<name>A0A1M6KYV2_9FLAO</name>
<dbReference type="AlphaFoldDB" id="A0A1M6KYV2"/>
<reference evidence="2" key="1">
    <citation type="submission" date="2016-11" db="EMBL/GenBank/DDBJ databases">
        <authorList>
            <person name="Varghese N."/>
            <person name="Submissions S."/>
        </authorList>
    </citation>
    <scope>NUCLEOTIDE SEQUENCE [LARGE SCALE GENOMIC DNA]</scope>
    <source>
        <strain evidence="2">DSM 22623</strain>
    </source>
</reference>
<evidence type="ECO:0000313" key="1">
    <source>
        <dbReference type="EMBL" id="SHJ64022.1"/>
    </source>
</evidence>
<gene>
    <name evidence="1" type="ORF">SAMN04488508_11315</name>
</gene>
<proteinExistence type="predicted"/>
<dbReference type="Proteomes" id="UP000184432">
    <property type="component" value="Unassembled WGS sequence"/>
</dbReference>
<protein>
    <submittedName>
        <fullName evidence="1">Uncharacterized protein</fullName>
    </submittedName>
</protein>
<accession>A0A1M6KYV2</accession>
<dbReference type="STRING" id="570521.SAMN04488508_11315"/>
<dbReference type="RefSeq" id="WP_073321446.1">
    <property type="nucleotide sequence ID" value="NZ_FQYP01000013.1"/>
</dbReference>
<dbReference type="OrthoDB" id="1161221at2"/>
<organism evidence="1 2">
    <name type="scientific">Aquimarina spongiae</name>
    <dbReference type="NCBI Taxonomy" id="570521"/>
    <lineage>
        <taxon>Bacteria</taxon>
        <taxon>Pseudomonadati</taxon>
        <taxon>Bacteroidota</taxon>
        <taxon>Flavobacteriia</taxon>
        <taxon>Flavobacteriales</taxon>
        <taxon>Flavobacteriaceae</taxon>
        <taxon>Aquimarina</taxon>
    </lineage>
</organism>